<accession>A0A8C5L5E6</accession>
<feature type="region of interest" description="Disordered" evidence="5">
    <location>
        <begin position="1"/>
        <end position="60"/>
    </location>
</feature>
<reference evidence="6" key="2">
    <citation type="submission" date="2025-09" db="UniProtKB">
        <authorList>
            <consortium name="Ensembl"/>
        </authorList>
    </citation>
    <scope>IDENTIFICATION</scope>
</reference>
<comment type="similarity">
    <text evidence="3">Belongs to the SOWAH family.</text>
</comment>
<evidence type="ECO:0000256" key="1">
    <source>
        <dbReference type="ARBA" id="ARBA00022737"/>
    </source>
</evidence>
<dbReference type="OMA" id="HMFPFFQ"/>
<keyword evidence="2 4" id="KW-0040">ANK repeat</keyword>
<dbReference type="PANTHER" id="PTHR14491:SF8">
    <property type="entry name" value="ANKYRIN REPEAT DOMAIN-CONTAINING PROTEIN SOWAHD"/>
    <property type="match status" value="1"/>
</dbReference>
<evidence type="ECO:0000313" key="6">
    <source>
        <dbReference type="Ensembl" id="ENSJJAP00000018339.1"/>
    </source>
</evidence>
<name>A0A8C5L5E6_JACJA</name>
<dbReference type="GeneTree" id="ENSGT00950000183003"/>
<protein>
    <submittedName>
        <fullName evidence="6">Sosondowah ankyrin repeat domain family member D</fullName>
    </submittedName>
</protein>
<sequence>MAQPRKTANPTPRASLQPAELNTRGACLPRPCSTDSASLGSYPGQAAATATGPAISRDPHFHSLQTLSDAGWGRAEAPRELLGTAASRRGRLAEERSGVPSSRRSGGSRLCLEPREHAWILASAQGRFEVLEKLLEEDPGLLMMVDPITGYSLLHWLAKHGRHEELIKVHDLAQKYGLALDVNISGSGGFTPLHLAARQGHEMVIKVLVGALGADTSRRDYSGRRACYYLQPNTSHSLRELTGAEDPQVTKESECDSSSGITGWSLRRTPSTLRAKSMGTHPKEAAVQAKGNTSSRKGVRGNSFLRQLFPFFQNR</sequence>
<dbReference type="Ensembl" id="ENSJJAT00000024869.1">
    <property type="protein sequence ID" value="ENSJJAP00000018339.1"/>
    <property type="gene ID" value="ENSJJAG00000019631.1"/>
</dbReference>
<evidence type="ECO:0000256" key="4">
    <source>
        <dbReference type="PROSITE-ProRule" id="PRU00023"/>
    </source>
</evidence>
<reference evidence="6" key="1">
    <citation type="submission" date="2025-08" db="UniProtKB">
        <authorList>
            <consortium name="Ensembl"/>
        </authorList>
    </citation>
    <scope>IDENTIFICATION</scope>
</reference>
<dbReference type="InterPro" id="IPR036770">
    <property type="entry name" value="Ankyrin_rpt-contain_sf"/>
</dbReference>
<dbReference type="PANTHER" id="PTHR14491">
    <property type="entry name" value="SOSONDOWAH, ISOFORM G"/>
    <property type="match status" value="1"/>
</dbReference>
<dbReference type="InterPro" id="IPR002110">
    <property type="entry name" value="Ankyrin_rpt"/>
</dbReference>
<feature type="region of interest" description="Disordered" evidence="5">
    <location>
        <begin position="85"/>
        <end position="108"/>
    </location>
</feature>
<gene>
    <name evidence="6" type="primary">Sowahd</name>
</gene>
<feature type="compositionally biased region" description="Polar residues" evidence="5">
    <location>
        <begin position="1"/>
        <end position="14"/>
    </location>
</feature>
<feature type="compositionally biased region" description="Low complexity" evidence="5">
    <location>
        <begin position="43"/>
        <end position="54"/>
    </location>
</feature>
<evidence type="ECO:0000313" key="7">
    <source>
        <dbReference type="Proteomes" id="UP000694385"/>
    </source>
</evidence>
<feature type="compositionally biased region" description="Low complexity" evidence="5">
    <location>
        <begin position="98"/>
        <end position="108"/>
    </location>
</feature>
<keyword evidence="7" id="KW-1185">Reference proteome</keyword>
<evidence type="ECO:0000256" key="2">
    <source>
        <dbReference type="ARBA" id="ARBA00023043"/>
    </source>
</evidence>
<evidence type="ECO:0000256" key="3">
    <source>
        <dbReference type="ARBA" id="ARBA00038122"/>
    </source>
</evidence>
<dbReference type="Gene3D" id="1.25.40.20">
    <property type="entry name" value="Ankyrin repeat-containing domain"/>
    <property type="match status" value="1"/>
</dbReference>
<dbReference type="Pfam" id="PF12796">
    <property type="entry name" value="Ank_2"/>
    <property type="match status" value="1"/>
</dbReference>
<feature type="repeat" description="ANK" evidence="4">
    <location>
        <begin position="188"/>
        <end position="209"/>
    </location>
</feature>
<dbReference type="PROSITE" id="PS50088">
    <property type="entry name" value="ANK_REPEAT"/>
    <property type="match status" value="1"/>
</dbReference>
<feature type="region of interest" description="Disordered" evidence="5">
    <location>
        <begin position="241"/>
        <end position="299"/>
    </location>
</feature>
<feature type="compositionally biased region" description="Polar residues" evidence="5">
    <location>
        <begin position="256"/>
        <end position="274"/>
    </location>
</feature>
<proteinExistence type="inferred from homology"/>
<dbReference type="AlphaFoldDB" id="A0A8C5L5E6"/>
<dbReference type="SUPFAM" id="SSF48403">
    <property type="entry name" value="Ankyrin repeat"/>
    <property type="match status" value="1"/>
</dbReference>
<evidence type="ECO:0000256" key="5">
    <source>
        <dbReference type="SAM" id="MobiDB-lite"/>
    </source>
</evidence>
<dbReference type="PROSITE" id="PS50297">
    <property type="entry name" value="ANK_REP_REGION"/>
    <property type="match status" value="1"/>
</dbReference>
<keyword evidence="1" id="KW-0677">Repeat</keyword>
<dbReference type="Proteomes" id="UP000694385">
    <property type="component" value="Unassembled WGS sequence"/>
</dbReference>
<organism evidence="6 7">
    <name type="scientific">Jaculus jaculus</name>
    <name type="common">Lesser Egyptian jerboa</name>
    <dbReference type="NCBI Taxonomy" id="51337"/>
    <lineage>
        <taxon>Eukaryota</taxon>
        <taxon>Metazoa</taxon>
        <taxon>Chordata</taxon>
        <taxon>Craniata</taxon>
        <taxon>Vertebrata</taxon>
        <taxon>Euteleostomi</taxon>
        <taxon>Mammalia</taxon>
        <taxon>Eutheria</taxon>
        <taxon>Euarchontoglires</taxon>
        <taxon>Glires</taxon>
        <taxon>Rodentia</taxon>
        <taxon>Myomorpha</taxon>
        <taxon>Dipodoidea</taxon>
        <taxon>Dipodidae</taxon>
        <taxon>Dipodinae</taxon>
        <taxon>Jaculus</taxon>
    </lineage>
</organism>